<keyword evidence="2" id="KW-0285">Flavoprotein</keyword>
<dbReference type="Pfam" id="PF14759">
    <property type="entry name" value="Reductase_C"/>
    <property type="match status" value="1"/>
</dbReference>
<comment type="caution">
    <text evidence="7">The sequence shown here is derived from an EMBL/GenBank/DDBJ whole genome shotgun (WGS) entry which is preliminary data.</text>
</comment>
<evidence type="ECO:0000259" key="6">
    <source>
        <dbReference type="Pfam" id="PF14759"/>
    </source>
</evidence>
<evidence type="ECO:0000313" key="7">
    <source>
        <dbReference type="EMBL" id="MDD9207402.1"/>
    </source>
</evidence>
<feature type="domain" description="FAD/NAD(P)-binding" evidence="5">
    <location>
        <begin position="2"/>
        <end position="231"/>
    </location>
</feature>
<reference evidence="7" key="1">
    <citation type="submission" date="2023-02" db="EMBL/GenBank/DDBJ databases">
        <title>Georgenia sp.10Sc9-8, isolated from a soil sample collected from the Taklamakan desert.</title>
        <authorList>
            <person name="Liu S."/>
        </authorList>
    </citation>
    <scope>NUCLEOTIDE SEQUENCE</scope>
    <source>
        <strain evidence="7">10Sc9-8</strain>
    </source>
</reference>
<dbReference type="InterPro" id="IPR023753">
    <property type="entry name" value="FAD/NAD-binding_dom"/>
</dbReference>
<accession>A0ABT5TZN1</accession>
<dbReference type="PRINTS" id="PR00368">
    <property type="entry name" value="FADPNR"/>
</dbReference>
<proteinExistence type="predicted"/>
<dbReference type="InterPro" id="IPR050446">
    <property type="entry name" value="FAD-oxidoreductase/Apoptosis"/>
</dbReference>
<keyword evidence="4" id="KW-0560">Oxidoreductase</keyword>
<evidence type="ECO:0000256" key="3">
    <source>
        <dbReference type="ARBA" id="ARBA00022827"/>
    </source>
</evidence>
<dbReference type="InterPro" id="IPR036188">
    <property type="entry name" value="FAD/NAD-bd_sf"/>
</dbReference>
<dbReference type="EMBL" id="JARACI010001098">
    <property type="protein sequence ID" value="MDD9207402.1"/>
    <property type="molecule type" value="Genomic_DNA"/>
</dbReference>
<dbReference type="Proteomes" id="UP001165561">
    <property type="component" value="Unassembled WGS sequence"/>
</dbReference>
<feature type="non-terminal residue" evidence="7">
    <location>
        <position position="1"/>
    </location>
</feature>
<name>A0ABT5TZN1_9MICO</name>
<dbReference type="SUPFAM" id="SSF55424">
    <property type="entry name" value="FAD/NAD-linked reductases, dimerisation (C-terminal) domain"/>
    <property type="match status" value="1"/>
</dbReference>
<dbReference type="PANTHER" id="PTHR43557">
    <property type="entry name" value="APOPTOSIS-INDUCING FACTOR 1"/>
    <property type="match status" value="1"/>
</dbReference>
<evidence type="ECO:0000259" key="5">
    <source>
        <dbReference type="Pfam" id="PF07992"/>
    </source>
</evidence>
<dbReference type="Pfam" id="PF07992">
    <property type="entry name" value="Pyr_redox_2"/>
    <property type="match status" value="1"/>
</dbReference>
<feature type="domain" description="Reductase C-terminal" evidence="6">
    <location>
        <begin position="250"/>
        <end position="332"/>
    </location>
</feature>
<dbReference type="PRINTS" id="PR00411">
    <property type="entry name" value="PNDRDTASEI"/>
</dbReference>
<evidence type="ECO:0000256" key="1">
    <source>
        <dbReference type="ARBA" id="ARBA00001974"/>
    </source>
</evidence>
<dbReference type="Gene3D" id="3.50.50.60">
    <property type="entry name" value="FAD/NAD(P)-binding domain"/>
    <property type="match status" value="2"/>
</dbReference>
<sequence>DIDLRTGARATGIDRRERTVQLEDGTVLPYGSLVLATGARNRGLSAPGIELGGIHGLRSLPEAETLREALGRGRSVVVIGAGFIGLEFAAAARAHGLRVTVLEMADRPMGRVLSPAMSDYFVGAHEGLGTDLRLGEGIDHFEGDEGRVTATWSSTGQRYPADLVLIGIGVVPSVELAVQAGLEVDNGIVVDDRLRTEDPAVYAIGDCAAFPSAVAGRRVRLEAVQNATDQGRHVAKVILGEDAPYTEPPWFWSNQGPYRLQIAGLTAPDDHTVTRGDTEAGKFSVFSFRGGQLAAVESVNQPADHMAARRIFQKRLPVTVEQVQDPDVDLRAYSKT</sequence>
<dbReference type="InterPro" id="IPR028202">
    <property type="entry name" value="Reductase_C"/>
</dbReference>
<gene>
    <name evidence="7" type="ORF">PU560_13135</name>
</gene>
<evidence type="ECO:0000256" key="2">
    <source>
        <dbReference type="ARBA" id="ARBA00022630"/>
    </source>
</evidence>
<comment type="cofactor">
    <cofactor evidence="1">
        <name>FAD</name>
        <dbReference type="ChEBI" id="CHEBI:57692"/>
    </cofactor>
</comment>
<keyword evidence="3" id="KW-0274">FAD</keyword>
<protein>
    <submittedName>
        <fullName evidence="7">FAD-dependent oxidoreductase</fullName>
    </submittedName>
</protein>
<evidence type="ECO:0000256" key="4">
    <source>
        <dbReference type="ARBA" id="ARBA00023002"/>
    </source>
</evidence>
<evidence type="ECO:0000313" key="8">
    <source>
        <dbReference type="Proteomes" id="UP001165561"/>
    </source>
</evidence>
<keyword evidence="8" id="KW-1185">Reference proteome</keyword>
<organism evidence="7 8">
    <name type="scientific">Georgenia halotolerans</name>
    <dbReference type="NCBI Taxonomy" id="3028317"/>
    <lineage>
        <taxon>Bacteria</taxon>
        <taxon>Bacillati</taxon>
        <taxon>Actinomycetota</taxon>
        <taxon>Actinomycetes</taxon>
        <taxon>Micrococcales</taxon>
        <taxon>Bogoriellaceae</taxon>
        <taxon>Georgenia</taxon>
    </lineage>
</organism>
<dbReference type="SUPFAM" id="SSF51905">
    <property type="entry name" value="FAD/NAD(P)-binding domain"/>
    <property type="match status" value="2"/>
</dbReference>
<dbReference type="PANTHER" id="PTHR43557:SF2">
    <property type="entry name" value="RIESKE DOMAIN-CONTAINING PROTEIN-RELATED"/>
    <property type="match status" value="1"/>
</dbReference>
<dbReference type="InterPro" id="IPR016156">
    <property type="entry name" value="FAD/NAD-linked_Rdtase_dimer_sf"/>
</dbReference>
<dbReference type="Gene3D" id="3.30.390.30">
    <property type="match status" value="1"/>
</dbReference>